<protein>
    <submittedName>
        <fullName evidence="1">Uncharacterized protein</fullName>
    </submittedName>
</protein>
<reference evidence="1" key="1">
    <citation type="submission" date="2016-04" db="EMBL/GenBank/DDBJ databases">
        <authorList>
            <person name="Evans L.H."/>
            <person name="Alamgir A."/>
            <person name="Owens N."/>
            <person name="Weber N.D."/>
            <person name="Virtaneva K."/>
            <person name="Barbian K."/>
            <person name="Babar A."/>
            <person name="Rosenke K."/>
        </authorList>
    </citation>
    <scope>NUCLEOTIDE SEQUENCE</scope>
    <source>
        <strain evidence="1">86</strain>
    </source>
</reference>
<proteinExistence type="predicted"/>
<organism evidence="1">
    <name type="scientific">uncultured Alphaproteobacteria bacterium</name>
    <dbReference type="NCBI Taxonomy" id="91750"/>
    <lineage>
        <taxon>Bacteria</taxon>
        <taxon>Pseudomonadati</taxon>
        <taxon>Pseudomonadota</taxon>
        <taxon>Alphaproteobacteria</taxon>
        <taxon>environmental samples</taxon>
    </lineage>
</organism>
<accession>A0A212JNY7</accession>
<evidence type="ECO:0000313" key="1">
    <source>
        <dbReference type="EMBL" id="SBW01149.1"/>
    </source>
</evidence>
<dbReference type="AlphaFoldDB" id="A0A212JNY7"/>
<name>A0A212JNY7_9PROT</name>
<dbReference type="EMBL" id="FLUO01000001">
    <property type="protein sequence ID" value="SBW01149.1"/>
    <property type="molecule type" value="Genomic_DNA"/>
</dbReference>
<sequence>MSAALDDLLTRAATLGRRLDDARAACSRGVVHDLSRVDAEVAALCDLAGRVAPQERARAAAALERLDDGIAAVTTVLATARDALPPQPEADSE</sequence>
<gene>
    <name evidence="1" type="ORF">KL86APRO_11385</name>
</gene>